<evidence type="ECO:0000259" key="4">
    <source>
        <dbReference type="PROSITE" id="PS50118"/>
    </source>
</evidence>
<dbReference type="InterPro" id="IPR036910">
    <property type="entry name" value="HMG_box_dom_sf"/>
</dbReference>
<dbReference type="PROSITE" id="PS50118">
    <property type="entry name" value="HMG_BOX_2"/>
    <property type="match status" value="2"/>
</dbReference>
<dbReference type="AlphaFoldDB" id="A0A1Q9DQJ7"/>
<feature type="DNA-binding region" description="HMG box" evidence="2">
    <location>
        <begin position="172"/>
        <end position="241"/>
    </location>
</feature>
<gene>
    <name evidence="5" type="primary">HMGB3</name>
    <name evidence="5" type="ORF">AK812_SmicGene20229</name>
</gene>
<keyword evidence="2" id="KW-0539">Nucleus</keyword>
<dbReference type="OMA" id="NGKMSAY"/>
<feature type="domain" description="HMG box" evidence="4">
    <location>
        <begin position="172"/>
        <end position="241"/>
    </location>
</feature>
<keyword evidence="6" id="KW-1185">Reference proteome</keyword>
<keyword evidence="1 2" id="KW-0238">DNA-binding</keyword>
<feature type="domain" description="HMG box" evidence="4">
    <location>
        <begin position="76"/>
        <end position="144"/>
    </location>
</feature>
<evidence type="ECO:0000313" key="5">
    <source>
        <dbReference type="EMBL" id="OLP97442.1"/>
    </source>
</evidence>
<proteinExistence type="predicted"/>
<evidence type="ECO:0000256" key="2">
    <source>
        <dbReference type="PROSITE-ProRule" id="PRU00267"/>
    </source>
</evidence>
<dbReference type="GO" id="GO:0005634">
    <property type="term" value="C:nucleus"/>
    <property type="evidence" value="ECO:0007669"/>
    <property type="project" value="UniProtKB-UniRule"/>
</dbReference>
<dbReference type="CDD" id="cd00084">
    <property type="entry name" value="HMG-box_SF"/>
    <property type="match status" value="1"/>
</dbReference>
<dbReference type="Pfam" id="PF00505">
    <property type="entry name" value="HMG_box"/>
    <property type="match status" value="2"/>
</dbReference>
<feature type="region of interest" description="Disordered" evidence="3">
    <location>
        <begin position="242"/>
        <end position="270"/>
    </location>
</feature>
<dbReference type="GO" id="GO:0003677">
    <property type="term" value="F:DNA binding"/>
    <property type="evidence" value="ECO:0007669"/>
    <property type="project" value="UniProtKB-UniRule"/>
</dbReference>
<dbReference type="Proteomes" id="UP000186817">
    <property type="component" value="Unassembled WGS sequence"/>
</dbReference>
<name>A0A1Q9DQJ7_SYMMI</name>
<evidence type="ECO:0000313" key="6">
    <source>
        <dbReference type="Proteomes" id="UP000186817"/>
    </source>
</evidence>
<evidence type="ECO:0000256" key="3">
    <source>
        <dbReference type="SAM" id="MobiDB-lite"/>
    </source>
</evidence>
<accession>A0A1Q9DQJ7</accession>
<dbReference type="SMART" id="SM00398">
    <property type="entry name" value="HMG"/>
    <property type="match status" value="2"/>
</dbReference>
<comment type="caution">
    <text evidence="5">The sequence shown here is derived from an EMBL/GenBank/DDBJ whole genome shotgun (WGS) entry which is preliminary data.</text>
</comment>
<feature type="region of interest" description="Disordered" evidence="3">
    <location>
        <begin position="157"/>
        <end position="176"/>
    </location>
</feature>
<dbReference type="EMBL" id="LSRX01000432">
    <property type="protein sequence ID" value="OLP97442.1"/>
    <property type="molecule type" value="Genomic_DNA"/>
</dbReference>
<dbReference type="PANTHER" id="PTHR48112">
    <property type="entry name" value="HIGH MOBILITY GROUP PROTEIN DSP1"/>
    <property type="match status" value="1"/>
</dbReference>
<feature type="DNA-binding region" description="HMG box" evidence="2">
    <location>
        <begin position="76"/>
        <end position="144"/>
    </location>
</feature>
<dbReference type="Gene3D" id="1.10.30.10">
    <property type="entry name" value="High mobility group box domain"/>
    <property type="match status" value="2"/>
</dbReference>
<protein>
    <submittedName>
        <fullName evidence="5">High mobility group protein B3</fullName>
    </submittedName>
</protein>
<dbReference type="OrthoDB" id="1919336at2759"/>
<dbReference type="InterPro" id="IPR009071">
    <property type="entry name" value="HMG_box_dom"/>
</dbReference>
<sequence length="270" mass="30563">MANCKLNKRASLRSKGNEHRPRSLFMWLQWSSSFIFVSLRNQTESNHYCVRAVQLFELSGAFFLPFGTMASPVQPKKPVGGAYGQFMSEKRAEFQKELVGQKASEVSKLCSERWKKLSDAQKAVYQKKYEAAKEKYDKDLAVFEAAGGVKEKIARKGKDGKVKKAKDPDAPKRPAGGAYGIFLAENRDKIIKTLPKGYKITEISKAAGVQWKALSEKEQKPYQEKYQKKNAEYKAAMEEYQKLRGKDAPVEDDEENAEPAKKKMKGKKTS</sequence>
<feature type="compositionally biased region" description="Basic and acidic residues" evidence="3">
    <location>
        <begin position="157"/>
        <end position="172"/>
    </location>
</feature>
<evidence type="ECO:0000256" key="1">
    <source>
        <dbReference type="ARBA" id="ARBA00023125"/>
    </source>
</evidence>
<reference evidence="5 6" key="1">
    <citation type="submission" date="2016-02" db="EMBL/GenBank/DDBJ databases">
        <title>Genome analysis of coral dinoflagellate symbionts highlights evolutionary adaptations to a symbiotic lifestyle.</title>
        <authorList>
            <person name="Aranda M."/>
            <person name="Li Y."/>
            <person name="Liew Y.J."/>
            <person name="Baumgarten S."/>
            <person name="Simakov O."/>
            <person name="Wilson M."/>
            <person name="Piel J."/>
            <person name="Ashoor H."/>
            <person name="Bougouffa S."/>
            <person name="Bajic V.B."/>
            <person name="Ryu T."/>
            <person name="Ravasi T."/>
            <person name="Bayer T."/>
            <person name="Micklem G."/>
            <person name="Kim H."/>
            <person name="Bhak J."/>
            <person name="Lajeunesse T.C."/>
            <person name="Voolstra C.R."/>
        </authorList>
    </citation>
    <scope>NUCLEOTIDE SEQUENCE [LARGE SCALE GENOMIC DNA]</scope>
    <source>
        <strain evidence="5 6">CCMP2467</strain>
    </source>
</reference>
<organism evidence="5 6">
    <name type="scientific">Symbiodinium microadriaticum</name>
    <name type="common">Dinoflagellate</name>
    <name type="synonym">Zooxanthella microadriatica</name>
    <dbReference type="NCBI Taxonomy" id="2951"/>
    <lineage>
        <taxon>Eukaryota</taxon>
        <taxon>Sar</taxon>
        <taxon>Alveolata</taxon>
        <taxon>Dinophyceae</taxon>
        <taxon>Suessiales</taxon>
        <taxon>Symbiodiniaceae</taxon>
        <taxon>Symbiodinium</taxon>
    </lineage>
</organism>
<dbReference type="InterPro" id="IPR050342">
    <property type="entry name" value="HMGB"/>
</dbReference>
<dbReference type="SUPFAM" id="SSF47095">
    <property type="entry name" value="HMG-box"/>
    <property type="match status" value="2"/>
</dbReference>